<protein>
    <submittedName>
        <fullName evidence="1">Uncharacterized protein</fullName>
    </submittedName>
</protein>
<accession>A0A413RRA0</accession>
<sequence>LLVHTPTTSLALVPEVQQFGSAYEPGHLVTWHATPVPDWRLATVGRNGSLQDADRDLRQGLITVTEALVRLDVARWHDEDAAQVAALRDGALPRWRMPDHLDGRHARVLGSAARLRAIVALATRDDGGAVSLWQADQRSAALRDVDRMSRRAIAAASTFPTP</sequence>
<name>A0A413RRA0_9CELL</name>
<reference evidence="1 2" key="1">
    <citation type="submission" date="2018-08" db="EMBL/GenBank/DDBJ databases">
        <title>Cellulomonas rhizosphaerae sp. nov., a novel actinomycete isolated from soil.</title>
        <authorList>
            <person name="Tian Y."/>
        </authorList>
    </citation>
    <scope>NUCLEOTIDE SEQUENCE [LARGE SCALE GENOMIC DNA]</scope>
    <source>
        <strain evidence="1 2">NEAU-TCZ24</strain>
    </source>
</reference>
<gene>
    <name evidence="1" type="ORF">D1825_01290</name>
</gene>
<evidence type="ECO:0000313" key="2">
    <source>
        <dbReference type="Proteomes" id="UP000283374"/>
    </source>
</evidence>
<dbReference type="Proteomes" id="UP000283374">
    <property type="component" value="Unassembled WGS sequence"/>
</dbReference>
<feature type="non-terminal residue" evidence="1">
    <location>
        <position position="1"/>
    </location>
</feature>
<comment type="caution">
    <text evidence="1">The sequence shown here is derived from an EMBL/GenBank/DDBJ whole genome shotgun (WGS) entry which is preliminary data.</text>
</comment>
<proteinExistence type="predicted"/>
<dbReference type="EMBL" id="QWKP01000074">
    <property type="protein sequence ID" value="RHA44431.1"/>
    <property type="molecule type" value="Genomic_DNA"/>
</dbReference>
<keyword evidence="2" id="KW-1185">Reference proteome</keyword>
<dbReference type="AlphaFoldDB" id="A0A413RRA0"/>
<organism evidence="1 2">
    <name type="scientific">Cellulomonas rhizosphaerae</name>
    <dbReference type="NCBI Taxonomy" id="2293719"/>
    <lineage>
        <taxon>Bacteria</taxon>
        <taxon>Bacillati</taxon>
        <taxon>Actinomycetota</taxon>
        <taxon>Actinomycetes</taxon>
        <taxon>Micrococcales</taxon>
        <taxon>Cellulomonadaceae</taxon>
        <taxon>Cellulomonas</taxon>
    </lineage>
</organism>
<evidence type="ECO:0000313" key="1">
    <source>
        <dbReference type="EMBL" id="RHA44431.1"/>
    </source>
</evidence>